<sequence length="476" mass="54207">MTKQLIVYGLSDFLKPIERETLTLAMGGSVATFLKPADCAWCGLLYRNEDLAPPPRDTDEAPAEAPGQADSEASRLPGEPPTINPLVQPGQTHCQCLNRFYVFGRDAPAAMVGIDCALKAVRCAERDRILKYVLSHSRAVDILRACRRLNPQRALVSNEEISRAPRQASGEERNRGPGHEDLVFLPLWEYYQSEWAKVHRRLCFVERSEAFRARAVEQVGWTYYDLFIGPVFRFAERVREQERTQEAPEAAAEAAAAAAALKLRAPSGRKRLMGSVRFRARDRQHRLAVLAKCFAAQHLPELLAWLDPEVDFVTLWTRSDRLLELLVSAERFVLGGRGHTCAVVHMFNRLQRPWLQDLFTRHDARDEDLELCRQLWTIAEALAGAGEDADAALQHAVVQTELLDHPMWCWNEELQPAEQAAEEPEEGPEEEEEPVRTRRKRFRTHEQMARESREARRQAMDILDTLSRMLDRAEAS</sequence>
<evidence type="ECO:0000313" key="3">
    <source>
        <dbReference type="Proteomes" id="UP000019763"/>
    </source>
</evidence>
<protein>
    <submittedName>
        <fullName evidence="2">Uncharacterized protein</fullName>
    </submittedName>
</protein>
<dbReference type="EMBL" id="AFNH02000412">
    <property type="protein sequence ID" value="EZG70943.1"/>
    <property type="molecule type" value="Genomic_DNA"/>
</dbReference>
<evidence type="ECO:0000256" key="1">
    <source>
        <dbReference type="SAM" id="MobiDB-lite"/>
    </source>
</evidence>
<feature type="region of interest" description="Disordered" evidence="1">
    <location>
        <begin position="416"/>
        <end position="458"/>
    </location>
</feature>
<dbReference type="VEuPathDB" id="CryptoDB:GNI_053920"/>
<dbReference type="AlphaFoldDB" id="A0A023B929"/>
<dbReference type="Proteomes" id="UP000019763">
    <property type="component" value="Unassembled WGS sequence"/>
</dbReference>
<name>A0A023B929_GRENI</name>
<organism evidence="2 3">
    <name type="scientific">Gregarina niphandrodes</name>
    <name type="common">Septate eugregarine</name>
    <dbReference type="NCBI Taxonomy" id="110365"/>
    <lineage>
        <taxon>Eukaryota</taxon>
        <taxon>Sar</taxon>
        <taxon>Alveolata</taxon>
        <taxon>Apicomplexa</taxon>
        <taxon>Conoidasida</taxon>
        <taxon>Gregarinasina</taxon>
        <taxon>Eugregarinorida</taxon>
        <taxon>Gregarinidae</taxon>
        <taxon>Gregarina</taxon>
    </lineage>
</organism>
<feature type="compositionally biased region" description="Acidic residues" evidence="1">
    <location>
        <begin position="420"/>
        <end position="433"/>
    </location>
</feature>
<keyword evidence="3" id="KW-1185">Reference proteome</keyword>
<evidence type="ECO:0000313" key="2">
    <source>
        <dbReference type="EMBL" id="EZG70943.1"/>
    </source>
</evidence>
<feature type="region of interest" description="Disordered" evidence="1">
    <location>
        <begin position="53"/>
        <end position="87"/>
    </location>
</feature>
<proteinExistence type="predicted"/>
<accession>A0A023B929</accession>
<feature type="compositionally biased region" description="Basic and acidic residues" evidence="1">
    <location>
        <begin position="444"/>
        <end position="458"/>
    </location>
</feature>
<dbReference type="RefSeq" id="XP_011129858.1">
    <property type="nucleotide sequence ID" value="XM_011131556.1"/>
</dbReference>
<comment type="caution">
    <text evidence="2">The sequence shown here is derived from an EMBL/GenBank/DDBJ whole genome shotgun (WGS) entry which is preliminary data.</text>
</comment>
<dbReference type="GeneID" id="22911980"/>
<gene>
    <name evidence="2" type="ORF">GNI_053920</name>
</gene>
<reference evidence="2" key="1">
    <citation type="submission" date="2013-12" db="EMBL/GenBank/DDBJ databases">
        <authorList>
            <person name="Omoto C.K."/>
            <person name="Sibley D."/>
            <person name="Venepally P."/>
            <person name="Hadjithomas M."/>
            <person name="Karamycheva S."/>
            <person name="Brunk B."/>
            <person name="Roos D."/>
            <person name="Caler E."/>
            <person name="Lorenzi H."/>
        </authorList>
    </citation>
    <scope>NUCLEOTIDE SEQUENCE</scope>
</reference>